<reference evidence="3 4" key="1">
    <citation type="submission" date="2020-08" db="EMBL/GenBank/DDBJ databases">
        <title>Sequencing the genomes of 1000 actinobacteria strains.</title>
        <authorList>
            <person name="Klenk H.-P."/>
        </authorList>
    </citation>
    <scope>NUCLEOTIDE SEQUENCE [LARGE SCALE GENOMIC DNA]</scope>
    <source>
        <strain evidence="3 4">DSM 45362</strain>
    </source>
</reference>
<sequence length="604" mass="64787">MADVTPQTAPFPAPMPPPTDQPSPGLWRRFWAVLVRRQRILSIVLVVSVLAAGAIGISFILGNALSPQALIVGIVASMLPVPILVACFLWLDRYEPEPTIYLLFCFAWGAVIATTVSANVNTIAAGFAERVHLPDALVAVLVAPFIEESTKALGPLLILWFRRREISGIVDGLVYCGMSATGFAMVENILYLGKHSYQTGVEQYGQATGVQLLLLTFIIRVPLSGFAHPLFTAFTGIGIGLSARSAHAWVRWLAPIAGLIVAMMLHGTWNLIPSLVQATGEQFLLLYGYFAIEVPIFLGMVGFALWLRGHEGRITVRVLPAYAMAGWFTPPEVAALASLGRRHAARVWAKRVAGDAGRKAMKAFQVSATKLALVRDGIDRGLSTSPKLAARAAEEERELLTRITDARAVFVGRDPQTPRGTWNGTSYELVFPDGVTRTVAAPPEPVVPVPVPLAPAPQPHFAYGGYQPQQGYPGQAPYPGHSGYPSHPGAQLGHPQTQAQPGYAQPQALGYPQPQARPGYPQAQPAYPQSQPGYPQPQPQAQSGYPEARPGYPAQPEYPAQPDYPELPDYPQQFGNPPQSGDPGGTTGGDSAQQGNPPQPGDAP</sequence>
<protein>
    <submittedName>
        <fullName evidence="3">RsiW-degrading membrane proteinase PrsW (M82 family)</fullName>
    </submittedName>
</protein>
<feature type="compositionally biased region" description="Pro residues" evidence="1">
    <location>
        <begin position="9"/>
        <end position="21"/>
    </location>
</feature>
<dbReference type="EMBL" id="JACHMN010000002">
    <property type="protein sequence ID" value="MBB5870649.1"/>
    <property type="molecule type" value="Genomic_DNA"/>
</dbReference>
<feature type="region of interest" description="Disordered" evidence="1">
    <location>
        <begin position="460"/>
        <end position="604"/>
    </location>
</feature>
<keyword evidence="2" id="KW-0812">Transmembrane</keyword>
<dbReference type="RefSeq" id="WP_184838167.1">
    <property type="nucleotide sequence ID" value="NZ_JACHMN010000002.1"/>
</dbReference>
<feature type="region of interest" description="Disordered" evidence="1">
    <location>
        <begin position="1"/>
        <end position="21"/>
    </location>
</feature>
<dbReference type="Pfam" id="PF13367">
    <property type="entry name" value="PrsW-protease"/>
    <property type="match status" value="1"/>
</dbReference>
<dbReference type="AlphaFoldDB" id="A0A841BU11"/>
<comment type="caution">
    <text evidence="3">The sequence shown here is derived from an EMBL/GenBank/DDBJ whole genome shotgun (WGS) entry which is preliminary data.</text>
</comment>
<evidence type="ECO:0000313" key="4">
    <source>
        <dbReference type="Proteomes" id="UP000587527"/>
    </source>
</evidence>
<evidence type="ECO:0000256" key="2">
    <source>
        <dbReference type="SAM" id="Phobius"/>
    </source>
</evidence>
<accession>A0A841BU11</accession>
<feature type="transmembrane region" description="Helical" evidence="2">
    <location>
        <begin position="40"/>
        <end position="62"/>
    </location>
</feature>
<dbReference type="InterPro" id="IPR026898">
    <property type="entry name" value="PrsW"/>
</dbReference>
<feature type="compositionally biased region" description="Low complexity" evidence="1">
    <location>
        <begin position="510"/>
        <end position="546"/>
    </location>
</feature>
<dbReference type="PANTHER" id="PTHR36844">
    <property type="entry name" value="PROTEASE PRSW"/>
    <property type="match status" value="1"/>
</dbReference>
<name>A0A841BU11_9ACTN</name>
<evidence type="ECO:0000313" key="3">
    <source>
        <dbReference type="EMBL" id="MBB5870649.1"/>
    </source>
</evidence>
<keyword evidence="4" id="KW-1185">Reference proteome</keyword>
<feature type="transmembrane region" description="Helical" evidence="2">
    <location>
        <begin position="284"/>
        <end position="307"/>
    </location>
</feature>
<feature type="transmembrane region" description="Helical" evidence="2">
    <location>
        <begin position="212"/>
        <end position="240"/>
    </location>
</feature>
<organism evidence="3 4">
    <name type="scientific">Allocatelliglobosispora scoriae</name>
    <dbReference type="NCBI Taxonomy" id="643052"/>
    <lineage>
        <taxon>Bacteria</taxon>
        <taxon>Bacillati</taxon>
        <taxon>Actinomycetota</taxon>
        <taxon>Actinomycetes</taxon>
        <taxon>Micromonosporales</taxon>
        <taxon>Micromonosporaceae</taxon>
        <taxon>Allocatelliglobosispora</taxon>
    </lineage>
</organism>
<proteinExistence type="predicted"/>
<dbReference type="GO" id="GO:0008233">
    <property type="term" value="F:peptidase activity"/>
    <property type="evidence" value="ECO:0007669"/>
    <property type="project" value="InterPro"/>
</dbReference>
<gene>
    <name evidence="3" type="ORF">F4553_004028</name>
</gene>
<evidence type="ECO:0000256" key="1">
    <source>
        <dbReference type="SAM" id="MobiDB-lite"/>
    </source>
</evidence>
<feature type="compositionally biased region" description="Low complexity" evidence="1">
    <location>
        <begin position="462"/>
        <end position="480"/>
    </location>
</feature>
<feature type="transmembrane region" description="Helical" evidence="2">
    <location>
        <begin position="252"/>
        <end position="272"/>
    </location>
</feature>
<keyword evidence="2" id="KW-0472">Membrane</keyword>
<dbReference type="Proteomes" id="UP000587527">
    <property type="component" value="Unassembled WGS sequence"/>
</dbReference>
<feature type="transmembrane region" description="Helical" evidence="2">
    <location>
        <begin position="100"/>
        <end position="124"/>
    </location>
</feature>
<dbReference type="PANTHER" id="PTHR36844:SF1">
    <property type="entry name" value="PROTEASE PRSW"/>
    <property type="match status" value="1"/>
</dbReference>
<keyword evidence="2" id="KW-1133">Transmembrane helix</keyword>
<feature type="transmembrane region" description="Helical" evidence="2">
    <location>
        <begin position="136"/>
        <end position="161"/>
    </location>
</feature>
<feature type="transmembrane region" description="Helical" evidence="2">
    <location>
        <begin position="173"/>
        <end position="192"/>
    </location>
</feature>
<feature type="transmembrane region" description="Helical" evidence="2">
    <location>
        <begin position="68"/>
        <end position="91"/>
    </location>
</feature>